<dbReference type="Proteomes" id="UP001149009">
    <property type="component" value="Unassembled WGS sequence"/>
</dbReference>
<name>A0A9X2X9B0_9HYPH</name>
<accession>A0A9X2X9B0</accession>
<evidence type="ECO:0000313" key="1">
    <source>
        <dbReference type="EMBL" id="MCT8991093.1"/>
    </source>
</evidence>
<reference evidence="1" key="1">
    <citation type="submission" date="2022-08" db="EMBL/GenBank/DDBJ databases">
        <title>Chelativorans sichuanense sp. nov., a paraffin oil-degrading bacterium isolated from a mixture of oil-based drill cuttings and paddy soil.</title>
        <authorList>
            <person name="Yu J."/>
            <person name="Liu H."/>
            <person name="Chen Q."/>
        </authorList>
    </citation>
    <scope>NUCLEOTIDE SEQUENCE</scope>
    <source>
        <strain evidence="1">SCAU 2101</strain>
    </source>
</reference>
<gene>
    <name evidence="1" type="ORF">NYR54_12460</name>
</gene>
<dbReference type="EMBL" id="JAODNV010000012">
    <property type="protein sequence ID" value="MCT8991093.1"/>
    <property type="molecule type" value="Genomic_DNA"/>
</dbReference>
<dbReference type="AlphaFoldDB" id="A0A9X2X9B0"/>
<comment type="caution">
    <text evidence="1">The sequence shown here is derived from an EMBL/GenBank/DDBJ whole genome shotgun (WGS) entry which is preliminary data.</text>
</comment>
<keyword evidence="1" id="KW-0547">Nucleotide-binding</keyword>
<keyword evidence="2" id="KW-1185">Reference proteome</keyword>
<keyword evidence="1" id="KW-0067">ATP-binding</keyword>
<sequence length="371" mass="41205">MNMMNTRSAGGRSAEFLKRIVSNQTDKRREVNEALGRVFAAYLPTAYDRRLMEEIDWLLDSMVRELGGQPRVVTPEGMIRGGRALLVTGKAGAGKSRALAHAFATRPEFEGFGKPGEWCPLLSVVAPSPFTLGALGNEIARKLGYRGQREIPHSKVWPFVRELMAECGVRILHIDEAQHGDEIQSEKMAKEVENTLKRMMQEADWPIWLILSGLPELSRFCQNDDSMRRRVHVLHFDDLAFPDHAGSVLQTVRNLVALCPSVGCGEVLTPSFAHRLLHASTYQFGIVVEYVQDAIEECLMVEGGGELKLGHFADVYAIRTGAVDDDVNPFVADDWTAIPVEAALYEDVLDRRGAPTGVRKPKARRTKGAPE</sequence>
<dbReference type="InterPro" id="IPR027417">
    <property type="entry name" value="P-loop_NTPase"/>
</dbReference>
<dbReference type="Pfam" id="PF05621">
    <property type="entry name" value="TniB"/>
    <property type="match status" value="1"/>
</dbReference>
<proteinExistence type="predicted"/>
<evidence type="ECO:0000313" key="2">
    <source>
        <dbReference type="Proteomes" id="UP001149009"/>
    </source>
</evidence>
<dbReference type="Gene3D" id="3.40.50.300">
    <property type="entry name" value="P-loop containing nucleotide triphosphate hydrolases"/>
    <property type="match status" value="1"/>
</dbReference>
<protein>
    <submittedName>
        <fullName evidence="1">ATP-binding protein</fullName>
    </submittedName>
</protein>
<dbReference type="RefSeq" id="WP_261515987.1">
    <property type="nucleotide sequence ID" value="NZ_JAODNV010000012.1"/>
</dbReference>
<dbReference type="GO" id="GO:0005524">
    <property type="term" value="F:ATP binding"/>
    <property type="evidence" value="ECO:0007669"/>
    <property type="project" value="UniProtKB-KW"/>
</dbReference>
<dbReference type="SUPFAM" id="SSF52540">
    <property type="entry name" value="P-loop containing nucleoside triphosphate hydrolases"/>
    <property type="match status" value="1"/>
</dbReference>
<dbReference type="InterPro" id="IPR008868">
    <property type="entry name" value="TniB"/>
</dbReference>
<organism evidence="1 2">
    <name type="scientific">Chelativorans petroleitrophicus</name>
    <dbReference type="NCBI Taxonomy" id="2975484"/>
    <lineage>
        <taxon>Bacteria</taxon>
        <taxon>Pseudomonadati</taxon>
        <taxon>Pseudomonadota</taxon>
        <taxon>Alphaproteobacteria</taxon>
        <taxon>Hyphomicrobiales</taxon>
        <taxon>Phyllobacteriaceae</taxon>
        <taxon>Chelativorans</taxon>
    </lineage>
</organism>